<dbReference type="SUPFAM" id="SSF56601">
    <property type="entry name" value="beta-lactamase/transpeptidase-like"/>
    <property type="match status" value="1"/>
</dbReference>
<dbReference type="EMBL" id="ALBS01000084">
    <property type="protein sequence ID" value="EJT50894.1"/>
    <property type="molecule type" value="Genomic_DNA"/>
</dbReference>
<gene>
    <name evidence="4" type="ORF">A1Q1_07956</name>
</gene>
<dbReference type="PANTHER" id="PTHR43283:SF17">
    <property type="entry name" value="(LOVD), PUTATIVE (AFU_ORTHOLOGUE AFUA_5G00920)-RELATED"/>
    <property type="match status" value="1"/>
</dbReference>
<dbReference type="GO" id="GO:0016787">
    <property type="term" value="F:hydrolase activity"/>
    <property type="evidence" value="ECO:0007669"/>
    <property type="project" value="UniProtKB-KW"/>
</dbReference>
<evidence type="ECO:0000313" key="5">
    <source>
        <dbReference type="Proteomes" id="UP000002748"/>
    </source>
</evidence>
<dbReference type="PANTHER" id="PTHR43283">
    <property type="entry name" value="BETA-LACTAMASE-RELATED"/>
    <property type="match status" value="1"/>
</dbReference>
<dbReference type="RefSeq" id="XP_014181617.1">
    <property type="nucleotide sequence ID" value="XM_014326142.1"/>
</dbReference>
<dbReference type="KEGG" id="tasa:A1Q1_07956"/>
<dbReference type="VEuPathDB" id="FungiDB:A1Q1_07956"/>
<name>J6F1Q6_TRIAS</name>
<organism evidence="4 5">
    <name type="scientific">Trichosporon asahii var. asahii (strain ATCC 90039 / CBS 2479 / JCM 2466 / KCTC 7840 / NBRC 103889/ NCYC 2677 / UAMH 7654)</name>
    <name type="common">Yeast</name>
    <dbReference type="NCBI Taxonomy" id="1186058"/>
    <lineage>
        <taxon>Eukaryota</taxon>
        <taxon>Fungi</taxon>
        <taxon>Dikarya</taxon>
        <taxon>Basidiomycota</taxon>
        <taxon>Agaricomycotina</taxon>
        <taxon>Tremellomycetes</taxon>
        <taxon>Trichosporonales</taxon>
        <taxon>Trichosporonaceae</taxon>
        <taxon>Trichosporon</taxon>
    </lineage>
</organism>
<proteinExistence type="inferred from homology"/>
<dbReference type="InterPro" id="IPR050789">
    <property type="entry name" value="Diverse_Enzym_Activities"/>
</dbReference>
<feature type="domain" description="Beta-lactamase-related" evidence="3">
    <location>
        <begin position="66"/>
        <end position="379"/>
    </location>
</feature>
<dbReference type="InterPro" id="IPR012338">
    <property type="entry name" value="Beta-lactam/transpept-like"/>
</dbReference>
<dbReference type="Pfam" id="PF00144">
    <property type="entry name" value="Beta-lactamase"/>
    <property type="match status" value="1"/>
</dbReference>
<keyword evidence="2" id="KW-0378">Hydrolase</keyword>
<evidence type="ECO:0000256" key="2">
    <source>
        <dbReference type="ARBA" id="ARBA00022801"/>
    </source>
</evidence>
<sequence>MTVDRFPEPKLKSPDALDTLLRERVAKRDLPAIFLGATNADETIYLNQAGERVFGNAAAGEVNEDTLTSVACLQLVDQGLATLDDPALIRKHLPELDGIPILEGYEDGKPVLVPSTNPVTLRNLLSHTFGSILPIISPLMTRYFEDAGCHNLFAPGTKVSDMVTPLVFNPGEGWSYGYCIDWAGVLVERISGLRLDEYFERNIWAPLGIKHMECFPTDEVKAKKMWVCIRNEAGEPQVMPTGFGLGRAERPEDVGVVLGGGALYGSQKEYLAFLRGILRSDPRYQGSGHALLSPKSYAELFTPSVAPDHPGMPTLVGMVNGWIPFEPATEHTLSHSVGFALSLADKPGRRRAGSGFWGGACKTNYWIDPATGLAGVAGTSLRNGQDPWEGFNIEFERVLYASLA</sequence>
<dbReference type="GeneID" id="25991468"/>
<dbReference type="Gene3D" id="3.40.710.10">
    <property type="entry name" value="DD-peptidase/beta-lactamase superfamily"/>
    <property type="match status" value="1"/>
</dbReference>
<dbReference type="HOGENOM" id="CLU_020027_11_1_1"/>
<accession>J6F1Q6</accession>
<evidence type="ECO:0000313" key="4">
    <source>
        <dbReference type="EMBL" id="EJT50894.1"/>
    </source>
</evidence>
<evidence type="ECO:0000259" key="3">
    <source>
        <dbReference type="Pfam" id="PF00144"/>
    </source>
</evidence>
<evidence type="ECO:0000256" key="1">
    <source>
        <dbReference type="ARBA" id="ARBA00009009"/>
    </source>
</evidence>
<reference evidence="4 5" key="1">
    <citation type="journal article" date="2012" name="Eukaryot. Cell">
        <title>Draft genome sequence of CBS 2479, the standard type strain of Trichosporon asahii.</title>
        <authorList>
            <person name="Yang R.Y."/>
            <person name="Li H.T."/>
            <person name="Zhu H."/>
            <person name="Zhou G.P."/>
            <person name="Wang M."/>
            <person name="Wang L."/>
        </authorList>
    </citation>
    <scope>NUCLEOTIDE SEQUENCE [LARGE SCALE GENOMIC DNA]</scope>
    <source>
        <strain evidence="5">ATCC 90039 / CBS 2479 / JCM 2466 / KCTC 7840 / NCYC 2677 / UAMH 7654</strain>
    </source>
</reference>
<protein>
    <recommendedName>
        <fullName evidence="3">Beta-lactamase-related domain-containing protein</fullName>
    </recommendedName>
</protein>
<dbReference type="OrthoDB" id="428260at2759"/>
<dbReference type="InterPro" id="IPR001466">
    <property type="entry name" value="Beta-lactam-related"/>
</dbReference>
<comment type="caution">
    <text evidence="4">The sequence shown here is derived from an EMBL/GenBank/DDBJ whole genome shotgun (WGS) entry which is preliminary data.</text>
</comment>
<dbReference type="Proteomes" id="UP000002748">
    <property type="component" value="Unassembled WGS sequence"/>
</dbReference>
<dbReference type="AlphaFoldDB" id="J6F1Q6"/>
<comment type="similarity">
    <text evidence="1">Belongs to the class-A beta-lactamase family.</text>
</comment>